<dbReference type="Proteomes" id="UP000237968">
    <property type="component" value="Unassembled WGS sequence"/>
</dbReference>
<dbReference type="CDD" id="cd14014">
    <property type="entry name" value="STKc_PknB_like"/>
    <property type="match status" value="1"/>
</dbReference>
<comment type="subcellular location">
    <subcellularLocation>
        <location evidence="1">Cytoplasm</location>
        <location evidence="1">Cytoskeleton</location>
        <location evidence="1">Microtubule organizing center</location>
        <location evidence="1">Centrosome</location>
    </subcellularLocation>
    <subcellularLocation>
        <location evidence="2">Cytoplasm</location>
        <location evidence="2">Cytoskeleton</location>
        <location evidence="2">Spindle pole</location>
    </subcellularLocation>
</comment>
<evidence type="ECO:0000256" key="10">
    <source>
        <dbReference type="PROSITE-ProRule" id="PRU00339"/>
    </source>
</evidence>
<dbReference type="PANTHER" id="PTHR43289:SF6">
    <property type="entry name" value="SERINE_THREONINE-PROTEIN KINASE NEKL-3"/>
    <property type="match status" value="1"/>
</dbReference>
<feature type="transmembrane region" description="Helical" evidence="13">
    <location>
        <begin position="32"/>
        <end position="53"/>
    </location>
</feature>
<feature type="compositionally biased region" description="Basic and acidic residues" evidence="12">
    <location>
        <begin position="179"/>
        <end position="200"/>
    </location>
</feature>
<dbReference type="Pfam" id="PF00069">
    <property type="entry name" value="Pkinase"/>
    <property type="match status" value="1"/>
</dbReference>
<dbReference type="PROSITE" id="PS00107">
    <property type="entry name" value="PROTEIN_KINASE_ATP"/>
    <property type="match status" value="1"/>
</dbReference>
<dbReference type="Pfam" id="PF07714">
    <property type="entry name" value="PK_Tyr_Ser-Thr"/>
    <property type="match status" value="1"/>
</dbReference>
<organism evidence="15 16">
    <name type="scientific">Enhygromyxa salina</name>
    <dbReference type="NCBI Taxonomy" id="215803"/>
    <lineage>
        <taxon>Bacteria</taxon>
        <taxon>Pseudomonadati</taxon>
        <taxon>Myxococcota</taxon>
        <taxon>Polyangia</taxon>
        <taxon>Nannocystales</taxon>
        <taxon>Nannocystaceae</taxon>
        <taxon>Enhygromyxa</taxon>
    </lineage>
</organism>
<keyword evidence="13" id="KW-0812">Transmembrane</keyword>
<evidence type="ECO:0000256" key="4">
    <source>
        <dbReference type="ARBA" id="ARBA00022527"/>
    </source>
</evidence>
<reference evidence="15 16" key="1">
    <citation type="submission" date="2018-03" db="EMBL/GenBank/DDBJ databases">
        <title>Draft Genome Sequences of the Obligatory Marine Myxobacteria Enhygromyxa salina SWB005.</title>
        <authorList>
            <person name="Poehlein A."/>
            <person name="Moghaddam J.A."/>
            <person name="Harms H."/>
            <person name="Alanjari M."/>
            <person name="Koenig G.M."/>
            <person name="Daniel R."/>
            <person name="Schaeberle T.F."/>
        </authorList>
    </citation>
    <scope>NUCLEOTIDE SEQUENCE [LARGE SCALE GENOMIC DNA]</scope>
    <source>
        <strain evidence="15 16">SWB005</strain>
    </source>
</reference>
<feature type="repeat" description="TPR" evidence="10">
    <location>
        <begin position="724"/>
        <end position="757"/>
    </location>
</feature>
<dbReference type="SUPFAM" id="SSF56112">
    <property type="entry name" value="Protein kinase-like (PK-like)"/>
    <property type="match status" value="1"/>
</dbReference>
<dbReference type="Pfam" id="PF13374">
    <property type="entry name" value="TPR_10"/>
    <property type="match status" value="1"/>
</dbReference>
<dbReference type="PROSITE" id="PS50005">
    <property type="entry name" value="TPR"/>
    <property type="match status" value="1"/>
</dbReference>
<feature type="binding site" evidence="11">
    <location>
        <position position="64"/>
    </location>
    <ligand>
        <name>ATP</name>
        <dbReference type="ChEBI" id="CHEBI:30616"/>
    </ligand>
</feature>
<dbReference type="PROSITE" id="PS00108">
    <property type="entry name" value="PROTEIN_KINASE_ST"/>
    <property type="match status" value="1"/>
</dbReference>
<dbReference type="InterPro" id="IPR000719">
    <property type="entry name" value="Prot_kinase_dom"/>
</dbReference>
<proteinExistence type="inferred from homology"/>
<keyword evidence="8 11" id="KW-0067">ATP-binding</keyword>
<dbReference type="SMART" id="SM00028">
    <property type="entry name" value="TPR"/>
    <property type="match status" value="5"/>
</dbReference>
<dbReference type="InterPro" id="IPR001245">
    <property type="entry name" value="Ser-Thr/Tyr_kinase_cat_dom"/>
</dbReference>
<dbReference type="GO" id="GO:0000922">
    <property type="term" value="C:spindle pole"/>
    <property type="evidence" value="ECO:0007669"/>
    <property type="project" value="UniProtKB-SubCell"/>
</dbReference>
<evidence type="ECO:0000256" key="9">
    <source>
        <dbReference type="ARBA" id="ARBA00023212"/>
    </source>
</evidence>
<accession>A0A2S9XDA7</accession>
<dbReference type="RefSeq" id="WP_106395289.1">
    <property type="nucleotide sequence ID" value="NZ_PVNK01000267.1"/>
</dbReference>
<sequence>MEQLPESQRPKEAETVADMDSDPGDTTKLSTIGRYVILDSVGIGGMGLVCAAYDPKLNRKIALKLLRNASNDEASVAGRNRLFREAQALAQLSHPNVVTVHDVDVFEGQVYIAMEFVEGTTLREWLREEPRDWEAVLDKFILAGRGLVAAHQADIVHRDFKPSNVLLSTDGDVRVADFGVAKERDRQQRDPERERAEFERKRRTASGDGEPLEATAEDALIDEIQSNVSVQLTVAGRMVGTPAYMAPEQHMGLRIGPFTDQYAFCVSLYEALYGRLPFEGADRRDQLAKMTEGKVPPPPKESAGRNVPHWLHKILARGLHPHPNERWPSMEALLAALERDPVKRMRRVAVLAVGVLGLGAGVAGMVLGLGPDEEVNHCPALSRDIDEHWNADRLADVQKAFLASSKPYAGDAARRVSETLNLWSAVWGDSRVAICEATRIGEQSAALLDVRMYCLDQRAREFDAMVDLFVEADDEIVERSVQAAYALGDPRACETVRDTGEIADRDLDQAVAEQVKAMEADLNRAFALASAGKAAESLPLQARVVARARDLPHPRTRSRALYDLSKSQFETGDLAGGEASLREGIELAAELGDVERETEVWSRLIFYLGSEQQRFDEGRAWSLAASSALVRAGKPAKLEIRHEGTIAALELAEGHFEPAVEHYGRALALARKEYGEDHPATIRMMMNYAVSVARLRRYDDAEEVLLEAVSRSKEVYGAAHPWLATVYYNLGNVYLIADKADKAEQSYRDALQIRERVGGPDAPNLARPLHALAKIARKNERYDDALADLERVVAIYIRTRGESSRDVAAALLDIAATQQALGRYEHARATYDKVEAIYDKIFPDGHVHVGGLEKRRCELFIAAELWVAAVEACDRALANNARFDIELEIEREIQALLVEAERGRGRGLAAERAQQRVDALDAQIAAAASQQDPG</sequence>
<keyword evidence="13" id="KW-1133">Transmembrane helix</keyword>
<dbReference type="InterPro" id="IPR019734">
    <property type="entry name" value="TPR_rpt"/>
</dbReference>
<dbReference type="GO" id="GO:0005524">
    <property type="term" value="F:ATP binding"/>
    <property type="evidence" value="ECO:0007669"/>
    <property type="project" value="UniProtKB-UniRule"/>
</dbReference>
<dbReference type="Gene3D" id="1.10.510.10">
    <property type="entry name" value="Transferase(Phosphotransferase) domain 1"/>
    <property type="match status" value="1"/>
</dbReference>
<comment type="caution">
    <text evidence="15">The sequence shown here is derived from an EMBL/GenBank/DDBJ whole genome shotgun (WGS) entry which is preliminary data.</text>
</comment>
<evidence type="ECO:0000259" key="14">
    <source>
        <dbReference type="PROSITE" id="PS50011"/>
    </source>
</evidence>
<keyword evidence="4" id="KW-0723">Serine/threonine-protein kinase</keyword>
<dbReference type="EC" id="2.7.11.1" evidence="15"/>
<gene>
    <name evidence="15" type="primary">spk1_24</name>
    <name evidence="15" type="ORF">ENSA5_61040</name>
</gene>
<name>A0A2S9XDA7_9BACT</name>
<keyword evidence="6 11" id="KW-0547">Nucleotide-binding</keyword>
<feature type="region of interest" description="Disordered" evidence="12">
    <location>
        <begin position="1"/>
        <end position="25"/>
    </location>
</feature>
<dbReference type="Gene3D" id="1.25.40.10">
    <property type="entry name" value="Tetratricopeptide repeat domain"/>
    <property type="match status" value="2"/>
</dbReference>
<protein>
    <submittedName>
        <fullName evidence="15">Serine/threonine-protein kinase PK-1</fullName>
        <ecNumber evidence="15">2.7.11.1</ecNumber>
    </submittedName>
</protein>
<dbReference type="PROSITE" id="PS50011">
    <property type="entry name" value="PROTEIN_KINASE_DOM"/>
    <property type="match status" value="1"/>
</dbReference>
<dbReference type="InterPro" id="IPR017441">
    <property type="entry name" value="Protein_kinase_ATP_BS"/>
</dbReference>
<evidence type="ECO:0000256" key="13">
    <source>
        <dbReference type="SAM" id="Phobius"/>
    </source>
</evidence>
<evidence type="ECO:0000256" key="6">
    <source>
        <dbReference type="ARBA" id="ARBA00022741"/>
    </source>
</evidence>
<evidence type="ECO:0000256" key="2">
    <source>
        <dbReference type="ARBA" id="ARBA00004647"/>
    </source>
</evidence>
<keyword evidence="16" id="KW-1185">Reference proteome</keyword>
<evidence type="ECO:0000256" key="3">
    <source>
        <dbReference type="ARBA" id="ARBA00010886"/>
    </source>
</evidence>
<keyword evidence="9" id="KW-0963">Cytoplasm</keyword>
<evidence type="ECO:0000256" key="1">
    <source>
        <dbReference type="ARBA" id="ARBA00004300"/>
    </source>
</evidence>
<feature type="region of interest" description="Disordered" evidence="12">
    <location>
        <begin position="179"/>
        <end position="213"/>
    </location>
</feature>
<evidence type="ECO:0000256" key="8">
    <source>
        <dbReference type="ARBA" id="ARBA00022840"/>
    </source>
</evidence>
<evidence type="ECO:0000256" key="7">
    <source>
        <dbReference type="ARBA" id="ARBA00022777"/>
    </source>
</evidence>
<evidence type="ECO:0000256" key="5">
    <source>
        <dbReference type="ARBA" id="ARBA00022679"/>
    </source>
</evidence>
<dbReference type="SUPFAM" id="SSF48452">
    <property type="entry name" value="TPR-like"/>
    <property type="match status" value="2"/>
</dbReference>
<keyword evidence="9" id="KW-0206">Cytoskeleton</keyword>
<dbReference type="GO" id="GO:0004674">
    <property type="term" value="F:protein serine/threonine kinase activity"/>
    <property type="evidence" value="ECO:0007669"/>
    <property type="project" value="UniProtKB-KW"/>
</dbReference>
<keyword evidence="10" id="KW-0802">TPR repeat</keyword>
<feature type="transmembrane region" description="Helical" evidence="13">
    <location>
        <begin position="348"/>
        <end position="369"/>
    </location>
</feature>
<dbReference type="GO" id="GO:0005813">
    <property type="term" value="C:centrosome"/>
    <property type="evidence" value="ECO:0007669"/>
    <property type="project" value="UniProtKB-SubCell"/>
</dbReference>
<dbReference type="OrthoDB" id="9801841at2"/>
<dbReference type="InterPro" id="IPR011009">
    <property type="entry name" value="Kinase-like_dom_sf"/>
</dbReference>
<evidence type="ECO:0000256" key="11">
    <source>
        <dbReference type="PROSITE-ProRule" id="PRU10141"/>
    </source>
</evidence>
<feature type="domain" description="Protein kinase" evidence="14">
    <location>
        <begin position="35"/>
        <end position="343"/>
    </location>
</feature>
<keyword evidence="5 15" id="KW-0808">Transferase</keyword>
<keyword evidence="7 15" id="KW-0418">Kinase</keyword>
<comment type="similarity">
    <text evidence="3">Belongs to the protein kinase superfamily. NEK Ser/Thr protein kinase family. NIMA subfamily.</text>
</comment>
<dbReference type="Gene3D" id="3.30.200.20">
    <property type="entry name" value="Phosphorylase Kinase, domain 1"/>
    <property type="match status" value="1"/>
</dbReference>
<dbReference type="InterPro" id="IPR011990">
    <property type="entry name" value="TPR-like_helical_dom_sf"/>
</dbReference>
<dbReference type="Pfam" id="PF13424">
    <property type="entry name" value="TPR_12"/>
    <property type="match status" value="2"/>
</dbReference>
<evidence type="ECO:0000313" key="15">
    <source>
        <dbReference type="EMBL" id="PRP90854.1"/>
    </source>
</evidence>
<dbReference type="AlphaFoldDB" id="A0A2S9XDA7"/>
<dbReference type="EMBL" id="PVNK01000267">
    <property type="protein sequence ID" value="PRP90854.1"/>
    <property type="molecule type" value="Genomic_DNA"/>
</dbReference>
<dbReference type="PANTHER" id="PTHR43289">
    <property type="entry name" value="MITOGEN-ACTIVATED PROTEIN KINASE KINASE KINASE 20-RELATED"/>
    <property type="match status" value="1"/>
</dbReference>
<keyword evidence="13" id="KW-0472">Membrane</keyword>
<dbReference type="InterPro" id="IPR008271">
    <property type="entry name" value="Ser/Thr_kinase_AS"/>
</dbReference>
<evidence type="ECO:0000256" key="12">
    <source>
        <dbReference type="SAM" id="MobiDB-lite"/>
    </source>
</evidence>
<evidence type="ECO:0000313" key="16">
    <source>
        <dbReference type="Proteomes" id="UP000237968"/>
    </source>
</evidence>